<keyword evidence="1" id="KW-0812">Transmembrane</keyword>
<feature type="transmembrane region" description="Helical" evidence="1">
    <location>
        <begin position="86"/>
        <end position="106"/>
    </location>
</feature>
<dbReference type="Proteomes" id="UP000220353">
    <property type="component" value="Unassembled WGS sequence"/>
</dbReference>
<evidence type="ECO:0000256" key="1">
    <source>
        <dbReference type="SAM" id="Phobius"/>
    </source>
</evidence>
<proteinExistence type="predicted"/>
<feature type="transmembrane region" description="Helical" evidence="1">
    <location>
        <begin position="140"/>
        <end position="160"/>
    </location>
</feature>
<dbReference type="EMBL" id="NWTC01000001">
    <property type="protein sequence ID" value="PDT50413.1"/>
    <property type="molecule type" value="Genomic_DNA"/>
</dbReference>
<feature type="transmembrane region" description="Helical" evidence="1">
    <location>
        <begin position="167"/>
        <end position="189"/>
    </location>
</feature>
<feature type="transmembrane region" description="Helical" evidence="1">
    <location>
        <begin position="49"/>
        <end position="66"/>
    </location>
</feature>
<protein>
    <submittedName>
        <fullName evidence="2">Uncharacterized protein</fullName>
    </submittedName>
</protein>
<feature type="transmembrane region" description="Helical" evidence="1">
    <location>
        <begin position="250"/>
        <end position="266"/>
    </location>
</feature>
<evidence type="ECO:0000313" key="2">
    <source>
        <dbReference type="EMBL" id="PDT50413.1"/>
    </source>
</evidence>
<organism evidence="2 3">
    <name type="scientific">Rhizobium fredii</name>
    <name type="common">Sinorhizobium fredii</name>
    <dbReference type="NCBI Taxonomy" id="380"/>
    <lineage>
        <taxon>Bacteria</taxon>
        <taxon>Pseudomonadati</taxon>
        <taxon>Pseudomonadota</taxon>
        <taxon>Alphaproteobacteria</taxon>
        <taxon>Hyphomicrobiales</taxon>
        <taxon>Rhizobiaceae</taxon>
        <taxon>Sinorhizobium/Ensifer group</taxon>
        <taxon>Sinorhizobium</taxon>
    </lineage>
</organism>
<gene>
    <name evidence="2" type="ORF">CO661_01885</name>
</gene>
<reference evidence="2 3" key="1">
    <citation type="submission" date="2017-09" db="EMBL/GenBank/DDBJ databases">
        <title>Comparative genomics of rhizobia isolated from Phaseolus vulgaris in China.</title>
        <authorList>
            <person name="Tong W."/>
        </authorList>
    </citation>
    <scope>NUCLEOTIDE SEQUENCE [LARGE SCALE GENOMIC DNA]</scope>
    <source>
        <strain evidence="2 3">PCH1</strain>
    </source>
</reference>
<keyword evidence="1" id="KW-0472">Membrane</keyword>
<evidence type="ECO:0000313" key="3">
    <source>
        <dbReference type="Proteomes" id="UP000220353"/>
    </source>
</evidence>
<dbReference type="RefSeq" id="WP_042778318.1">
    <property type="nucleotide sequence ID" value="NZ_NWTC01000001.1"/>
</dbReference>
<sequence>MELTTTTPIAVLVAALLVGLGPVRALPALFAVLPLGSAAAFNLPAVGNSSILVSDIAACTFIAVVLASRRHVEAIVANCRPGAPGFFLASMLAVGLVVTLFAPRIFAGTTDVFAIGRQGGEVGVVIRPLGPGSGNITQGFRLSLGVLVFLTCAAVLKPVLDDRRVVLAFLAATTVNVALAAYDFATYAVSAPELMAWLRTANYTILDHHEIAGVKRIIGDFPEASAFGYFSVGLFGFWCKYWLTGGRMRHGVFVLAAALAMVLLSGSSAAFVALAAFLTITFAGILLATDLRRIPRRIAVAVGLCVLLLPFAAAVGWILLQTSSGFSEYFDRLLFSKLESDSAIERGSWNSQALQNFVETWMLGAGLGSVRASNFVIAVLSSIGVAGAVLYVGFFYALARAKAPRLPNESAAITSGCRAACLILVLKAFVTKSTPDLEVPFFLYAGAAFAYASFSISKVDASLLPRPAKPAWMVGRGDLRGMSRVRSRQ</sequence>
<feature type="transmembrane region" description="Helical" evidence="1">
    <location>
        <begin position="272"/>
        <end position="291"/>
    </location>
</feature>
<name>A0A2A6M6C8_RHIFR</name>
<accession>A0A2A6M6C8</accession>
<keyword evidence="1" id="KW-1133">Transmembrane helix</keyword>
<dbReference type="AlphaFoldDB" id="A0A2A6M6C8"/>
<feature type="transmembrane region" description="Helical" evidence="1">
    <location>
        <begin position="226"/>
        <end position="243"/>
    </location>
</feature>
<comment type="caution">
    <text evidence="2">The sequence shown here is derived from an EMBL/GenBank/DDBJ whole genome shotgun (WGS) entry which is preliminary data.</text>
</comment>
<feature type="transmembrane region" description="Helical" evidence="1">
    <location>
        <begin position="375"/>
        <end position="399"/>
    </location>
</feature>
<feature type="transmembrane region" description="Helical" evidence="1">
    <location>
        <begin position="298"/>
        <end position="320"/>
    </location>
</feature>